<feature type="region of interest" description="Disordered" evidence="15">
    <location>
        <begin position="534"/>
        <end position="561"/>
    </location>
</feature>
<dbReference type="InterPro" id="IPR011604">
    <property type="entry name" value="PDDEXK-like_dom_sf"/>
</dbReference>
<dbReference type="PANTHER" id="PTHR11070">
    <property type="entry name" value="UVRD / RECB / PCRA DNA HELICASE FAMILY MEMBER"/>
    <property type="match status" value="1"/>
</dbReference>
<dbReference type="PANTHER" id="PTHR11070:SF55">
    <property type="entry name" value="DNA 3'-5' HELICASE"/>
    <property type="match status" value="1"/>
</dbReference>
<evidence type="ECO:0000313" key="18">
    <source>
        <dbReference type="EMBL" id="MBK0330460.1"/>
    </source>
</evidence>
<dbReference type="Proteomes" id="UP000612352">
    <property type="component" value="Unassembled WGS sequence"/>
</dbReference>
<keyword evidence="9" id="KW-0234">DNA repair</keyword>
<evidence type="ECO:0000256" key="7">
    <source>
        <dbReference type="ARBA" id="ARBA00022840"/>
    </source>
</evidence>
<feature type="domain" description="UvrD-like helicase C-terminal" evidence="17">
    <location>
        <begin position="352"/>
        <end position="707"/>
    </location>
</feature>
<evidence type="ECO:0000256" key="3">
    <source>
        <dbReference type="ARBA" id="ARBA00022763"/>
    </source>
</evidence>
<comment type="caution">
    <text evidence="18">The sequence shown here is derived from an EMBL/GenBank/DDBJ whole genome shotgun (WGS) entry which is preliminary data.</text>
</comment>
<reference evidence="18 19" key="1">
    <citation type="submission" date="2020-12" db="EMBL/GenBank/DDBJ databases">
        <title>Brachybacterium sp. MASK1Z-5, whole genome shotgun sequence.</title>
        <authorList>
            <person name="Tuo L."/>
        </authorList>
    </citation>
    <scope>NUCLEOTIDE SEQUENCE [LARGE SCALE GENOMIC DNA]</scope>
    <source>
        <strain evidence="18 19">MASK1Z-5</strain>
    </source>
</reference>
<evidence type="ECO:0000256" key="14">
    <source>
        <dbReference type="PROSITE-ProRule" id="PRU00560"/>
    </source>
</evidence>
<dbReference type="PROSITE" id="PS51198">
    <property type="entry name" value="UVRD_HELICASE_ATP_BIND"/>
    <property type="match status" value="1"/>
</dbReference>
<dbReference type="EC" id="5.6.2.4" evidence="12"/>
<evidence type="ECO:0000256" key="1">
    <source>
        <dbReference type="ARBA" id="ARBA00022722"/>
    </source>
</evidence>
<dbReference type="SUPFAM" id="SSF52540">
    <property type="entry name" value="P-loop containing nucleoside triphosphate hydrolases"/>
    <property type="match status" value="1"/>
</dbReference>
<dbReference type="Pfam" id="PF13361">
    <property type="entry name" value="UvrD_C"/>
    <property type="match status" value="2"/>
</dbReference>
<feature type="compositionally biased region" description="Gly residues" evidence="15">
    <location>
        <begin position="540"/>
        <end position="561"/>
    </location>
</feature>
<dbReference type="InterPro" id="IPR014017">
    <property type="entry name" value="DNA_helicase_UvrD-like_C"/>
</dbReference>
<feature type="region of interest" description="Disordered" evidence="15">
    <location>
        <begin position="1133"/>
        <end position="1166"/>
    </location>
</feature>
<dbReference type="CDD" id="cd17932">
    <property type="entry name" value="DEXQc_UvrD"/>
    <property type="match status" value="1"/>
</dbReference>
<evidence type="ECO:0000256" key="4">
    <source>
        <dbReference type="ARBA" id="ARBA00022801"/>
    </source>
</evidence>
<dbReference type="Pfam" id="PF12705">
    <property type="entry name" value="PDDEXK_1"/>
    <property type="match status" value="1"/>
</dbReference>
<evidence type="ECO:0000256" key="13">
    <source>
        <dbReference type="ARBA" id="ARBA00048988"/>
    </source>
</evidence>
<feature type="region of interest" description="Disordered" evidence="15">
    <location>
        <begin position="414"/>
        <end position="434"/>
    </location>
</feature>
<evidence type="ECO:0000256" key="11">
    <source>
        <dbReference type="ARBA" id="ARBA00034617"/>
    </source>
</evidence>
<organism evidence="18 19">
    <name type="scientific">Brachybacterium halotolerans</name>
    <dbReference type="NCBI Taxonomy" id="2795215"/>
    <lineage>
        <taxon>Bacteria</taxon>
        <taxon>Bacillati</taxon>
        <taxon>Actinomycetota</taxon>
        <taxon>Actinomycetes</taxon>
        <taxon>Micrococcales</taxon>
        <taxon>Dermabacteraceae</taxon>
        <taxon>Brachybacterium</taxon>
    </lineage>
</organism>
<evidence type="ECO:0000256" key="9">
    <source>
        <dbReference type="ARBA" id="ARBA00023204"/>
    </source>
</evidence>
<dbReference type="InterPro" id="IPR000212">
    <property type="entry name" value="DNA_helicase_UvrD/REP"/>
</dbReference>
<keyword evidence="3" id="KW-0227">DNA damage</keyword>
<keyword evidence="8" id="KW-0238">DNA-binding</keyword>
<sequence>MDRPAPTDEQIAVIEAPLAPMLVVAGAGSGKTETMASRVVWLIANGLVEPRQVLGLTFTRKAAHELAERITGRLGTLATALRAEGLPVPRGLERAGDDLLGQEVQVHTYNGFALDLVREHALRVGLDPEFSMMSPSAAWQLAHELVEATDDSLDLDASPASLTAALVSLTSSLADHLVGPEKLAAELRAIRDHLGQIPLQVSGRRRTTPKDVAAVISACEQRLELIPLLERFAAIRTERSALEFSDQVHLAARIAREVPEAGRLARELHPVVLLDEFQDTSVAQLRMLADLFGPGHAACAVGDPQQAIYGWRGASAASLDGFARAFATPDSPDAPAAPVLQRTLSTSWRNDRAVLDVANRIAAPLRSASTAIAIPELQVRPGAGEGTVHVHEAADERSEARAIARWILERRGRAGGAADATSHPSGTAGEAGSEPLPSAAVLVRARKQIAPIVEALEETGLPVQVMGLGGLLDRPEVADVRALLECVHDPGRGDWLMRLLAGPRFRLGARDMSVLGRWREQLAARRRRAAAVAGSTVGAGAEGSGSAAGGSAAGTGATGVGGADGADEMTLIDAVDDLPAPDWTDPDGRSLSPTARERLRDLQGILRALRRRLALPLPDLIQEAVRALGLDLTLLSQSPADPPLGGLPALREHAAAFERTAQRPGLGPFLALLEISEDQEAGLAMGAGQADPDPDAVTVVTMHSAKGLEWDLVAVAGLSEGSVPSYDLRRAKTTEDGTVRVADSGWIGKLADASIPSSLRGDADILPQLDWASADTQVDAESLVQEFRFAQGEESLREDRRLMYVAVTRAREDLLLSSCAWRTGAARPRPRSRYLREALPLVPERFQEIEEVPETNPLDARLFEASWPPAPGEAEHRRADAEALVRAAAEGRLPDLPEDAALAEQTRRVLADLAERRAQLTVRSPARLSASQIVARAQDPQAAARAMLRPLPRRPSRSARRGTAFHAWLEQRLEGGALLDLEDLTELADLEDSPLTDAPDADPAGMADGDLSDAEALARMRESFERSPYAQQVPLAVEEPVTTRIGPLAIRGVIDAVFPDPESEDGVVILDWKTGAPPTGARRRARALQLSVYRLAWHERTGLPLSRIRTVFFYVSAGRTDEVRRHPSRRALEHMLLAEGEPSDPTSTDAPPADTPPSDTPSAGRP</sequence>
<keyword evidence="19" id="KW-1185">Reference proteome</keyword>
<dbReference type="Gene3D" id="3.90.320.10">
    <property type="match status" value="1"/>
</dbReference>
<evidence type="ECO:0000256" key="10">
    <source>
        <dbReference type="ARBA" id="ARBA00023235"/>
    </source>
</evidence>
<keyword evidence="6" id="KW-0269">Exonuclease</keyword>
<keyword evidence="2 14" id="KW-0547">Nucleotide-binding</keyword>
<dbReference type="InterPro" id="IPR027417">
    <property type="entry name" value="P-loop_NTPase"/>
</dbReference>
<evidence type="ECO:0000256" key="6">
    <source>
        <dbReference type="ARBA" id="ARBA00022839"/>
    </source>
</evidence>
<feature type="domain" description="UvrD-like helicase ATP-binding" evidence="16">
    <location>
        <begin position="4"/>
        <end position="351"/>
    </location>
</feature>
<dbReference type="PROSITE" id="PS51217">
    <property type="entry name" value="UVRD_HELICASE_CTER"/>
    <property type="match status" value="1"/>
</dbReference>
<accession>A0ABS1B916</accession>
<evidence type="ECO:0000256" key="15">
    <source>
        <dbReference type="SAM" id="MobiDB-lite"/>
    </source>
</evidence>
<dbReference type="Gene3D" id="1.10.486.10">
    <property type="entry name" value="PCRA, domain 4"/>
    <property type="match status" value="1"/>
</dbReference>
<proteinExistence type="predicted"/>
<evidence type="ECO:0000256" key="2">
    <source>
        <dbReference type="ARBA" id="ARBA00022741"/>
    </source>
</evidence>
<dbReference type="SUPFAM" id="SSF52980">
    <property type="entry name" value="Restriction endonuclease-like"/>
    <property type="match status" value="1"/>
</dbReference>
<evidence type="ECO:0000259" key="17">
    <source>
        <dbReference type="PROSITE" id="PS51217"/>
    </source>
</evidence>
<feature type="binding site" evidence="14">
    <location>
        <begin position="25"/>
        <end position="32"/>
    </location>
    <ligand>
        <name>ATP</name>
        <dbReference type="ChEBI" id="CHEBI:30616"/>
    </ligand>
</feature>
<dbReference type="Pfam" id="PF00580">
    <property type="entry name" value="UvrD-helicase"/>
    <property type="match status" value="1"/>
</dbReference>
<keyword evidence="1" id="KW-0540">Nuclease</keyword>
<keyword evidence="10" id="KW-0413">Isomerase</keyword>
<feature type="compositionally biased region" description="Low complexity" evidence="15">
    <location>
        <begin position="1143"/>
        <end position="1152"/>
    </location>
</feature>
<gene>
    <name evidence="18" type="ORF">I8D64_03495</name>
</gene>
<dbReference type="InterPro" id="IPR014016">
    <property type="entry name" value="UvrD-like_ATP-bd"/>
</dbReference>
<keyword evidence="5 14" id="KW-0347">Helicase</keyword>
<keyword evidence="4 14" id="KW-0378">Hydrolase</keyword>
<dbReference type="InterPro" id="IPR011335">
    <property type="entry name" value="Restrct_endonuc-II-like"/>
</dbReference>
<evidence type="ECO:0000259" key="16">
    <source>
        <dbReference type="PROSITE" id="PS51198"/>
    </source>
</evidence>
<evidence type="ECO:0000256" key="5">
    <source>
        <dbReference type="ARBA" id="ARBA00022806"/>
    </source>
</evidence>
<protein>
    <recommendedName>
        <fullName evidence="12">DNA 3'-5' helicase</fullName>
        <ecNumber evidence="12">5.6.2.4</ecNumber>
    </recommendedName>
</protein>
<evidence type="ECO:0000313" key="19">
    <source>
        <dbReference type="Proteomes" id="UP000612352"/>
    </source>
</evidence>
<name>A0ABS1B916_9MICO</name>
<evidence type="ECO:0000256" key="12">
    <source>
        <dbReference type="ARBA" id="ARBA00034808"/>
    </source>
</evidence>
<comment type="catalytic activity">
    <reaction evidence="11">
        <text>Couples ATP hydrolysis with the unwinding of duplex DNA by translocating in the 3'-5' direction.</text>
        <dbReference type="EC" id="5.6.2.4"/>
    </reaction>
</comment>
<dbReference type="GO" id="GO:0004386">
    <property type="term" value="F:helicase activity"/>
    <property type="evidence" value="ECO:0007669"/>
    <property type="project" value="UniProtKB-KW"/>
</dbReference>
<dbReference type="InterPro" id="IPR038726">
    <property type="entry name" value="PDDEXK_AddAB-type"/>
</dbReference>
<comment type="catalytic activity">
    <reaction evidence="13">
        <text>ATP + H2O = ADP + phosphate + H(+)</text>
        <dbReference type="Rhea" id="RHEA:13065"/>
        <dbReference type="ChEBI" id="CHEBI:15377"/>
        <dbReference type="ChEBI" id="CHEBI:15378"/>
        <dbReference type="ChEBI" id="CHEBI:30616"/>
        <dbReference type="ChEBI" id="CHEBI:43474"/>
        <dbReference type="ChEBI" id="CHEBI:456216"/>
        <dbReference type="EC" id="5.6.2.4"/>
    </reaction>
</comment>
<evidence type="ECO:0000256" key="8">
    <source>
        <dbReference type="ARBA" id="ARBA00023125"/>
    </source>
</evidence>
<keyword evidence="7 14" id="KW-0067">ATP-binding</keyword>
<dbReference type="EMBL" id="JAEDAJ010000001">
    <property type="protein sequence ID" value="MBK0330460.1"/>
    <property type="molecule type" value="Genomic_DNA"/>
</dbReference>
<dbReference type="Gene3D" id="3.40.50.300">
    <property type="entry name" value="P-loop containing nucleotide triphosphate hydrolases"/>
    <property type="match status" value="4"/>
</dbReference>